<dbReference type="Proteomes" id="UP001165190">
    <property type="component" value="Unassembled WGS sequence"/>
</dbReference>
<dbReference type="OrthoDB" id="1938854at2759"/>
<evidence type="ECO:0000313" key="2">
    <source>
        <dbReference type="Proteomes" id="UP001165190"/>
    </source>
</evidence>
<sequence>MEATQGRKEFYSNYMLFNPKKASLFDLIALLFSKNLKNRKFIETDTETEESFYPRPLGDATHWFQKLLEWVPFDGPFKHFGTCVYYNSRYEEKIVEDVPYKNYFSISGFIPMRLNAFYEVIRNYVNSTRLGKPDDVLFLPLHTKKALGFEVPLLAA</sequence>
<gene>
    <name evidence="1" type="ORF">HRI_000394700</name>
</gene>
<dbReference type="InterPro" id="IPR044819">
    <property type="entry name" value="OBL-like"/>
</dbReference>
<protein>
    <submittedName>
        <fullName evidence="1">Uncharacterized protein</fullName>
    </submittedName>
</protein>
<proteinExistence type="predicted"/>
<organism evidence="1 2">
    <name type="scientific">Hibiscus trionum</name>
    <name type="common">Flower of an hour</name>
    <dbReference type="NCBI Taxonomy" id="183268"/>
    <lineage>
        <taxon>Eukaryota</taxon>
        <taxon>Viridiplantae</taxon>
        <taxon>Streptophyta</taxon>
        <taxon>Embryophyta</taxon>
        <taxon>Tracheophyta</taxon>
        <taxon>Spermatophyta</taxon>
        <taxon>Magnoliopsida</taxon>
        <taxon>eudicotyledons</taxon>
        <taxon>Gunneridae</taxon>
        <taxon>Pentapetalae</taxon>
        <taxon>rosids</taxon>
        <taxon>malvids</taxon>
        <taxon>Malvales</taxon>
        <taxon>Malvaceae</taxon>
        <taxon>Malvoideae</taxon>
        <taxon>Hibiscus</taxon>
    </lineage>
</organism>
<reference evidence="1" key="1">
    <citation type="submission" date="2023-05" db="EMBL/GenBank/DDBJ databases">
        <title>Genome and transcriptome analyses reveal genes involved in the formation of fine ridges on petal epidermal cells in Hibiscus trionum.</title>
        <authorList>
            <person name="Koshimizu S."/>
            <person name="Masuda S."/>
            <person name="Ishii T."/>
            <person name="Shirasu K."/>
            <person name="Hoshino A."/>
            <person name="Arita M."/>
        </authorList>
    </citation>
    <scope>NUCLEOTIDE SEQUENCE</scope>
    <source>
        <strain evidence="1">Hamamatsu line</strain>
    </source>
</reference>
<dbReference type="GO" id="GO:0006629">
    <property type="term" value="P:lipid metabolic process"/>
    <property type="evidence" value="ECO:0007669"/>
    <property type="project" value="InterPro"/>
</dbReference>
<dbReference type="AlphaFoldDB" id="A0A9W7GXA1"/>
<accession>A0A9W7GXA1</accession>
<comment type="caution">
    <text evidence="1">The sequence shown here is derived from an EMBL/GenBank/DDBJ whole genome shotgun (WGS) entry which is preliminary data.</text>
</comment>
<dbReference type="PANTHER" id="PTHR46086:SF29">
    <property type="entry name" value="SUPERFAMILY PROTEIN, PUTATIVE ISOFORM 1-RELATED"/>
    <property type="match status" value="1"/>
</dbReference>
<dbReference type="GO" id="GO:0004806">
    <property type="term" value="F:triacylglycerol lipase activity"/>
    <property type="evidence" value="ECO:0007669"/>
    <property type="project" value="InterPro"/>
</dbReference>
<evidence type="ECO:0000313" key="1">
    <source>
        <dbReference type="EMBL" id="GMI67254.1"/>
    </source>
</evidence>
<name>A0A9W7GXA1_HIBTR</name>
<keyword evidence="2" id="KW-1185">Reference proteome</keyword>
<dbReference type="EMBL" id="BSYR01000004">
    <property type="protein sequence ID" value="GMI67254.1"/>
    <property type="molecule type" value="Genomic_DNA"/>
</dbReference>
<dbReference type="PANTHER" id="PTHR46086">
    <property type="entry name" value="ALPHA/BETA-HYDROLASES SUPERFAMILY PROTEIN"/>
    <property type="match status" value="1"/>
</dbReference>